<protein>
    <submittedName>
        <fullName evidence="2">Uncharacterized protein</fullName>
    </submittedName>
</protein>
<dbReference type="InParanoid" id="T0R1Q3"/>
<dbReference type="VEuPathDB" id="FungiDB:SDRG_01961"/>
<proteinExistence type="predicted"/>
<organism evidence="2 3">
    <name type="scientific">Saprolegnia diclina (strain VS20)</name>
    <dbReference type="NCBI Taxonomy" id="1156394"/>
    <lineage>
        <taxon>Eukaryota</taxon>
        <taxon>Sar</taxon>
        <taxon>Stramenopiles</taxon>
        <taxon>Oomycota</taxon>
        <taxon>Saprolegniomycetes</taxon>
        <taxon>Saprolegniales</taxon>
        <taxon>Saprolegniaceae</taxon>
        <taxon>Saprolegnia</taxon>
    </lineage>
</organism>
<dbReference type="eggNOG" id="ENOG502RZZN">
    <property type="taxonomic scope" value="Eukaryota"/>
</dbReference>
<dbReference type="Proteomes" id="UP000030762">
    <property type="component" value="Unassembled WGS sequence"/>
</dbReference>
<dbReference type="OrthoDB" id="204991at2759"/>
<name>T0R1Q3_SAPDV</name>
<reference evidence="2 3" key="1">
    <citation type="submission" date="2012-04" db="EMBL/GenBank/DDBJ databases">
        <title>The Genome Sequence of Saprolegnia declina VS20.</title>
        <authorList>
            <consortium name="The Broad Institute Genome Sequencing Platform"/>
            <person name="Russ C."/>
            <person name="Nusbaum C."/>
            <person name="Tyler B."/>
            <person name="van West P."/>
            <person name="Dieguez-Uribeondo J."/>
            <person name="de Bruijn I."/>
            <person name="Tripathy S."/>
            <person name="Jiang R."/>
            <person name="Young S.K."/>
            <person name="Zeng Q."/>
            <person name="Gargeya S."/>
            <person name="Fitzgerald M."/>
            <person name="Haas B."/>
            <person name="Abouelleil A."/>
            <person name="Alvarado L."/>
            <person name="Arachchi H.M."/>
            <person name="Berlin A."/>
            <person name="Chapman S.B."/>
            <person name="Goldberg J."/>
            <person name="Griggs A."/>
            <person name="Gujja S."/>
            <person name="Hansen M."/>
            <person name="Howarth C."/>
            <person name="Imamovic A."/>
            <person name="Larimer J."/>
            <person name="McCowen C."/>
            <person name="Montmayeur A."/>
            <person name="Murphy C."/>
            <person name="Neiman D."/>
            <person name="Pearson M."/>
            <person name="Priest M."/>
            <person name="Roberts A."/>
            <person name="Saif S."/>
            <person name="Shea T."/>
            <person name="Sisk P."/>
            <person name="Sykes S."/>
            <person name="Wortman J."/>
            <person name="Nusbaum C."/>
            <person name="Birren B."/>
        </authorList>
    </citation>
    <scope>NUCLEOTIDE SEQUENCE [LARGE SCALE GENOMIC DNA]</scope>
    <source>
        <strain evidence="2 3">VS20</strain>
    </source>
</reference>
<keyword evidence="3" id="KW-1185">Reference proteome</keyword>
<accession>T0R1Q3</accession>
<dbReference type="OMA" id="MAWGDVE"/>
<feature type="compositionally biased region" description="Acidic residues" evidence="1">
    <location>
        <begin position="45"/>
        <end position="56"/>
    </location>
</feature>
<dbReference type="RefSeq" id="XP_008605740.1">
    <property type="nucleotide sequence ID" value="XM_008607518.1"/>
</dbReference>
<dbReference type="EMBL" id="JH767135">
    <property type="protein sequence ID" value="EQC40896.1"/>
    <property type="molecule type" value="Genomic_DNA"/>
</dbReference>
<gene>
    <name evidence="2" type="ORF">SDRG_01961</name>
</gene>
<dbReference type="GeneID" id="19942688"/>
<feature type="region of interest" description="Disordered" evidence="1">
    <location>
        <begin position="18"/>
        <end position="71"/>
    </location>
</feature>
<sequence length="574" mass="64291">MDHAPSALQAVALAAKQDDIADDTIQEALPETKEKPPVPAQPADDPVDELFGSDDDQPSKPAERVLAPRPTSLVDVAKDVNTSRPSLLQVAQQEASQHAPSLVAVARDGSSRKSLMDVAAESAAATRSSLIEAVANIPSASETLLGVAKTVQLQHQSTIATVLGKVADDERRASDRHITKTLRAAATEVTTQRDVDAGATLATAAAEVRAERASFAYNHSDTKVDVAVDILVRQPTLSPKKAPQRVVGSVDRAVLQSRQSHGLKHSGPLLKSRKDQLSSYQQDHLTATQKRLLYATLVEHKPSSKRDNQTRMAAIERMATPTKPKRLLGKEKYAREDDRKHCRFKPRLGRGSHESGGRSDDDDETDNQDFIRRMEAAEKAKNESIRRNREEREYIAQLDKKECPKCGNLQSYSEVKQKRKQCPNCGVAYRSRMAWGDVESDFFTRVSDFESHKASRRQQVAAATTPVFRVLERKVLDPHTHTITTQRLRPLTWNDVEADFLGRVQLDEMNRILNREELEREFYGFLTFHPSITPHAKRLTYARFEERMQRDIDDRASRLAQYEMRAKHALSYDG</sequence>
<evidence type="ECO:0000313" key="3">
    <source>
        <dbReference type="Proteomes" id="UP000030762"/>
    </source>
</evidence>
<evidence type="ECO:0000313" key="2">
    <source>
        <dbReference type="EMBL" id="EQC40896.1"/>
    </source>
</evidence>
<feature type="compositionally biased region" description="Basic residues" evidence="1">
    <location>
        <begin position="341"/>
        <end position="350"/>
    </location>
</feature>
<feature type="region of interest" description="Disordered" evidence="1">
    <location>
        <begin position="257"/>
        <end position="282"/>
    </location>
</feature>
<feature type="region of interest" description="Disordered" evidence="1">
    <location>
        <begin position="315"/>
        <end position="366"/>
    </location>
</feature>
<dbReference type="AlphaFoldDB" id="T0R1Q3"/>
<evidence type="ECO:0000256" key="1">
    <source>
        <dbReference type="SAM" id="MobiDB-lite"/>
    </source>
</evidence>
<feature type="compositionally biased region" description="Basic and acidic residues" evidence="1">
    <location>
        <begin position="328"/>
        <end position="340"/>
    </location>
</feature>